<evidence type="ECO:0000313" key="3">
    <source>
        <dbReference type="EMBL" id="MFK4639309.1"/>
    </source>
</evidence>
<evidence type="ECO:0000259" key="1">
    <source>
        <dbReference type="Pfam" id="PF02317"/>
    </source>
</evidence>
<accession>A0ABW8N6W8</accession>
<dbReference type="PANTHER" id="PTHR38015:SF1">
    <property type="entry name" value="OPINE DEHYDROGENASE DOMAIN-CONTAINING PROTEIN"/>
    <property type="match status" value="1"/>
</dbReference>
<dbReference type="Pfam" id="PF02558">
    <property type="entry name" value="ApbA"/>
    <property type="match status" value="1"/>
</dbReference>
<dbReference type="InterPro" id="IPR013332">
    <property type="entry name" value="KPR_N"/>
</dbReference>
<name>A0ABW8N6W8_9MICC</name>
<dbReference type="SUPFAM" id="SSF48179">
    <property type="entry name" value="6-phosphogluconate dehydrogenase C-terminal domain-like"/>
    <property type="match status" value="1"/>
</dbReference>
<dbReference type="SUPFAM" id="SSF51735">
    <property type="entry name" value="NAD(P)-binding Rossmann-fold domains"/>
    <property type="match status" value="1"/>
</dbReference>
<proteinExistence type="predicted"/>
<dbReference type="InterPro" id="IPR003421">
    <property type="entry name" value="Opine_DH"/>
</dbReference>
<sequence length="362" mass="37781">MTTVGIIGCGSAGLALAAHLMQEGTTVRDMVDQNHQLLDRLHRSGKLTMSGHLGSGTFALPELSDDYSSLAECDVIFMATTADRHIAVARTLAQTLNQGQLCVLVTGYVNGAAAFAGVLSDAGFPGADESVIAMNTSPHLSYASGDGSVHIAAVKSWFEVSGTTPEAATRGASVLKHWFPAAAAARHQLASSLNNPNPIAHVPAAVLNAVAASREAHGLIPPQGAFHLGDFGAPALESLRNGLDAERLAVMKGLGMGRYSLSRTTFAARAYGPDARETAPPRIGPTFQRRLVTEDVPCGLVPLEHLGLQAGIPTPDMTALISLLCSLEGQDFRAHPAARARAVALRCAAITGQPHRERAPLT</sequence>
<organism evidence="3 4">
    <name type="scientific">Paenarthrobacter histidinolovorans</name>
    <dbReference type="NCBI Taxonomy" id="43664"/>
    <lineage>
        <taxon>Bacteria</taxon>
        <taxon>Bacillati</taxon>
        <taxon>Actinomycetota</taxon>
        <taxon>Actinomycetes</taxon>
        <taxon>Micrococcales</taxon>
        <taxon>Micrococcaceae</taxon>
        <taxon>Paenarthrobacter</taxon>
    </lineage>
</organism>
<dbReference type="InterPro" id="IPR008927">
    <property type="entry name" value="6-PGluconate_DH-like_C_sf"/>
</dbReference>
<protein>
    <submittedName>
        <fullName evidence="3">Opine dehydrogenase</fullName>
        <ecNumber evidence="3">1.5.1.28</ecNumber>
    </submittedName>
</protein>
<gene>
    <name evidence="3" type="ORF">ABIA52_002198</name>
</gene>
<dbReference type="RefSeq" id="WP_404594403.1">
    <property type="nucleotide sequence ID" value="NZ_JBIYEW010000003.1"/>
</dbReference>
<dbReference type="EC" id="1.5.1.28" evidence="3"/>
<dbReference type="Gene3D" id="1.10.1040.10">
    <property type="entry name" value="N-(1-d-carboxylethyl)-l-norvaline Dehydrogenase, domain 2"/>
    <property type="match status" value="1"/>
</dbReference>
<keyword evidence="4" id="KW-1185">Reference proteome</keyword>
<dbReference type="PANTHER" id="PTHR38015">
    <property type="entry name" value="BLR6086 PROTEIN"/>
    <property type="match status" value="1"/>
</dbReference>
<dbReference type="InterPro" id="IPR013328">
    <property type="entry name" value="6PGD_dom2"/>
</dbReference>
<feature type="domain" description="Ketopantoate reductase N-terminal" evidence="2">
    <location>
        <begin position="4"/>
        <end position="153"/>
    </location>
</feature>
<dbReference type="GO" id="GO:0047129">
    <property type="term" value="F:opine dehydrogenase activity"/>
    <property type="evidence" value="ECO:0007669"/>
    <property type="project" value="UniProtKB-EC"/>
</dbReference>
<dbReference type="Gene3D" id="3.40.50.720">
    <property type="entry name" value="NAD(P)-binding Rossmann-like Domain"/>
    <property type="match status" value="1"/>
</dbReference>
<dbReference type="Pfam" id="PF02317">
    <property type="entry name" value="Octopine_DH"/>
    <property type="match status" value="1"/>
</dbReference>
<dbReference type="Proteomes" id="UP001620520">
    <property type="component" value="Unassembled WGS sequence"/>
</dbReference>
<feature type="domain" description="Opine dehydrogenase" evidence="1">
    <location>
        <begin position="186"/>
        <end position="325"/>
    </location>
</feature>
<dbReference type="EMBL" id="JBIYEW010000003">
    <property type="protein sequence ID" value="MFK4639309.1"/>
    <property type="molecule type" value="Genomic_DNA"/>
</dbReference>
<evidence type="ECO:0000259" key="2">
    <source>
        <dbReference type="Pfam" id="PF02558"/>
    </source>
</evidence>
<dbReference type="InterPro" id="IPR036291">
    <property type="entry name" value="NAD(P)-bd_dom_sf"/>
</dbReference>
<keyword evidence="3" id="KW-0560">Oxidoreductase</keyword>
<dbReference type="InterPro" id="IPR051729">
    <property type="entry name" value="Opine/Lysopine_DH"/>
</dbReference>
<comment type="caution">
    <text evidence="3">The sequence shown here is derived from an EMBL/GenBank/DDBJ whole genome shotgun (WGS) entry which is preliminary data.</text>
</comment>
<reference evidence="3 4" key="1">
    <citation type="submission" date="2024-10" db="EMBL/GenBank/DDBJ databases">
        <title>Novel secondary metabolite-producing bacteria for plant disease control.</title>
        <authorList>
            <person name="Chevrette M."/>
        </authorList>
    </citation>
    <scope>NUCLEOTIDE SEQUENCE [LARGE SCALE GENOMIC DNA]</scope>
    <source>
        <strain evidence="3 4">J30 TE3557</strain>
    </source>
</reference>
<evidence type="ECO:0000313" key="4">
    <source>
        <dbReference type="Proteomes" id="UP001620520"/>
    </source>
</evidence>